<reference evidence="1 2" key="1">
    <citation type="submission" date="2012-10" db="EMBL/GenBank/DDBJ databases">
        <title>Genome sequencing of Tanticharoenia sakaeratensis NBRC 103193.</title>
        <authorList>
            <person name="Azuma Y."/>
            <person name="Hadano H."/>
            <person name="Hirakawa H."/>
            <person name="Matsushita K."/>
        </authorList>
    </citation>
    <scope>NUCLEOTIDE SEQUENCE [LARGE SCALE GENOMIC DNA]</scope>
    <source>
        <strain evidence="1 2">NBRC 103193</strain>
    </source>
</reference>
<dbReference type="EMBL" id="BALE01000003">
    <property type="protein sequence ID" value="GAN52874.1"/>
    <property type="molecule type" value="Genomic_DNA"/>
</dbReference>
<protein>
    <submittedName>
        <fullName evidence="1">Uncharacterized protein</fullName>
    </submittedName>
</protein>
<dbReference type="RefSeq" id="WP_199484020.1">
    <property type="nucleotide sequence ID" value="NZ_BALE01000003.1"/>
</dbReference>
<comment type="caution">
    <text evidence="1">The sequence shown here is derived from an EMBL/GenBank/DDBJ whole genome shotgun (WGS) entry which is preliminary data.</text>
</comment>
<name>A0A0D6MGW2_9PROT</name>
<sequence length="53" mass="5731">MANDGHPAEDFLAPRLDDLLQQAKGAGFPREVSTAVLLDLLQRDAEQEVSNPA</sequence>
<dbReference type="STRING" id="1231623.Tasa_003_052"/>
<dbReference type="AlphaFoldDB" id="A0A0D6MGW2"/>
<organism evidence="1 2">
    <name type="scientific">Tanticharoenia sakaeratensis NBRC 103193</name>
    <dbReference type="NCBI Taxonomy" id="1231623"/>
    <lineage>
        <taxon>Bacteria</taxon>
        <taxon>Pseudomonadati</taxon>
        <taxon>Pseudomonadota</taxon>
        <taxon>Alphaproteobacteria</taxon>
        <taxon>Acetobacterales</taxon>
        <taxon>Acetobacteraceae</taxon>
        <taxon>Tanticharoenia</taxon>
    </lineage>
</organism>
<proteinExistence type="predicted"/>
<evidence type="ECO:0000313" key="2">
    <source>
        <dbReference type="Proteomes" id="UP000032679"/>
    </source>
</evidence>
<gene>
    <name evidence="1" type="ORF">Tasa_003_052</name>
</gene>
<accession>A0A0D6MGW2</accession>
<evidence type="ECO:0000313" key="1">
    <source>
        <dbReference type="EMBL" id="GAN52874.1"/>
    </source>
</evidence>
<keyword evidence="2" id="KW-1185">Reference proteome</keyword>
<dbReference type="Proteomes" id="UP000032679">
    <property type="component" value="Unassembled WGS sequence"/>
</dbReference>